<reference evidence="2" key="1">
    <citation type="journal article" date="2023" name="Plant J.">
        <title>The genome of the king protea, Protea cynaroides.</title>
        <authorList>
            <person name="Chang J."/>
            <person name="Duong T.A."/>
            <person name="Schoeman C."/>
            <person name="Ma X."/>
            <person name="Roodt D."/>
            <person name="Barker N."/>
            <person name="Li Z."/>
            <person name="Van de Peer Y."/>
            <person name="Mizrachi E."/>
        </authorList>
    </citation>
    <scope>NUCLEOTIDE SEQUENCE</scope>
    <source>
        <tissue evidence="2">Young leaves</tissue>
    </source>
</reference>
<dbReference type="Proteomes" id="UP001141806">
    <property type="component" value="Unassembled WGS sequence"/>
</dbReference>
<protein>
    <submittedName>
        <fullName evidence="2">Uncharacterized protein</fullName>
    </submittedName>
</protein>
<feature type="region of interest" description="Disordered" evidence="1">
    <location>
        <begin position="1"/>
        <end position="20"/>
    </location>
</feature>
<gene>
    <name evidence="2" type="ORF">NE237_000089</name>
</gene>
<feature type="compositionally biased region" description="Basic and acidic residues" evidence="1">
    <location>
        <begin position="11"/>
        <end position="20"/>
    </location>
</feature>
<keyword evidence="3" id="KW-1185">Reference proteome</keyword>
<accession>A0A9Q0GL51</accession>
<evidence type="ECO:0000256" key="1">
    <source>
        <dbReference type="SAM" id="MobiDB-lite"/>
    </source>
</evidence>
<name>A0A9Q0GL51_9MAGN</name>
<dbReference type="EMBL" id="JAMYWD010001571">
    <property type="protein sequence ID" value="KAJ4942652.1"/>
    <property type="molecule type" value="Genomic_DNA"/>
</dbReference>
<evidence type="ECO:0000313" key="2">
    <source>
        <dbReference type="EMBL" id="KAJ4942652.1"/>
    </source>
</evidence>
<sequence length="112" mass="12425">MEEINGVYGGSRREDQGPPTMERDYVIRFLWAEGHGRPESVTTVQSDLKFDTKSEKLGGRPVCVGSTLQFNDCITEVAGSGPEELLGMVRHGHHGIEAFFFCLKNNKAIPNE</sequence>
<evidence type="ECO:0000313" key="3">
    <source>
        <dbReference type="Proteomes" id="UP001141806"/>
    </source>
</evidence>
<dbReference type="AlphaFoldDB" id="A0A9Q0GL51"/>
<proteinExistence type="predicted"/>
<comment type="caution">
    <text evidence="2">The sequence shown here is derived from an EMBL/GenBank/DDBJ whole genome shotgun (WGS) entry which is preliminary data.</text>
</comment>
<organism evidence="2 3">
    <name type="scientific">Protea cynaroides</name>
    <dbReference type="NCBI Taxonomy" id="273540"/>
    <lineage>
        <taxon>Eukaryota</taxon>
        <taxon>Viridiplantae</taxon>
        <taxon>Streptophyta</taxon>
        <taxon>Embryophyta</taxon>
        <taxon>Tracheophyta</taxon>
        <taxon>Spermatophyta</taxon>
        <taxon>Magnoliopsida</taxon>
        <taxon>Proteales</taxon>
        <taxon>Proteaceae</taxon>
        <taxon>Protea</taxon>
    </lineage>
</organism>